<comment type="caution">
    <text evidence="1">The sequence shown here is derived from an EMBL/GenBank/DDBJ whole genome shotgun (WGS) entry which is preliminary data.</text>
</comment>
<proteinExistence type="predicted"/>
<dbReference type="HOGENOM" id="CLU_2025105_0_0_5"/>
<protein>
    <submittedName>
        <fullName evidence="1">Uncharacterized protein</fullName>
    </submittedName>
</protein>
<name>S9Q5Y4_9RHOB</name>
<reference evidence="2" key="1">
    <citation type="journal article" date="2014" name="Stand. Genomic Sci.">
        <title>Genome sequence of the exopolysaccharide-producing Salipiger mucosus type strain (DSM 16094(T)), a moderately halophilic member of the Roseobacter clade.</title>
        <authorList>
            <person name="Riedel T."/>
            <person name="Spring S."/>
            <person name="Fiebig A."/>
            <person name="Petersen J."/>
            <person name="Kyrpides N.C."/>
            <person name="Goker M."/>
            <person name="Klenk H.P."/>
        </authorList>
    </citation>
    <scope>NUCLEOTIDE SEQUENCE [LARGE SCALE GENOMIC DNA]</scope>
    <source>
        <strain evidence="2">DSM 16094</strain>
    </source>
</reference>
<dbReference type="EMBL" id="APVH01000043">
    <property type="protein sequence ID" value="EPX76796.1"/>
    <property type="molecule type" value="Genomic_DNA"/>
</dbReference>
<gene>
    <name evidence="1" type="ORF">Salmuc_04682</name>
</gene>
<evidence type="ECO:0000313" key="1">
    <source>
        <dbReference type="EMBL" id="EPX76796.1"/>
    </source>
</evidence>
<organism evidence="1 2">
    <name type="scientific">Salipiger mucosus DSM 16094</name>
    <dbReference type="NCBI Taxonomy" id="1123237"/>
    <lineage>
        <taxon>Bacteria</taxon>
        <taxon>Pseudomonadati</taxon>
        <taxon>Pseudomonadota</taxon>
        <taxon>Alphaproteobacteria</taxon>
        <taxon>Rhodobacterales</taxon>
        <taxon>Roseobacteraceae</taxon>
        <taxon>Salipiger</taxon>
    </lineage>
</organism>
<evidence type="ECO:0000313" key="2">
    <source>
        <dbReference type="Proteomes" id="UP000015347"/>
    </source>
</evidence>
<accession>S9Q5Y4</accession>
<keyword evidence="2" id="KW-1185">Reference proteome</keyword>
<dbReference type="AlphaFoldDB" id="S9Q5Y4"/>
<sequence length="122" mass="14145">MGIIRHPGNLDWVDERSSCNRTPREAPYGYSAHFKWREFDKRNPPEGIDAVHSDRMQQWNAEKYRAAFKGKGWIDALSKEKCKNAIRTYYDGKYECIGYAVECNVSNGYPVGLFFLKKVADD</sequence>
<dbReference type="Proteomes" id="UP000015347">
    <property type="component" value="Unassembled WGS sequence"/>
</dbReference>